<dbReference type="SMART" id="SM01391">
    <property type="entry name" value="Filament"/>
    <property type="match status" value="1"/>
</dbReference>
<dbReference type="Proteomes" id="UP000694388">
    <property type="component" value="Unplaced"/>
</dbReference>
<evidence type="ECO:0000313" key="6">
    <source>
        <dbReference type="Ensembl" id="ENSEBUP00000008744.1"/>
    </source>
</evidence>
<evidence type="ECO:0000256" key="4">
    <source>
        <dbReference type="SAM" id="Coils"/>
    </source>
</evidence>
<dbReference type="OMA" id="WVIAKET"/>
<name>A0A8C4Q242_EPTBU</name>
<dbReference type="Gene3D" id="1.20.5.500">
    <property type="entry name" value="Single helix bin"/>
    <property type="match status" value="1"/>
</dbReference>
<evidence type="ECO:0000256" key="3">
    <source>
        <dbReference type="RuleBase" id="RU000685"/>
    </source>
</evidence>
<dbReference type="GeneTree" id="ENSGT00940000153309"/>
<protein>
    <submittedName>
        <fullName evidence="6">Keratin 18</fullName>
    </submittedName>
</protein>
<dbReference type="SUPFAM" id="SSF64593">
    <property type="entry name" value="Intermediate filament protein, coiled coil region"/>
    <property type="match status" value="2"/>
</dbReference>
<feature type="coiled-coil region" evidence="4">
    <location>
        <begin position="269"/>
        <end position="328"/>
    </location>
</feature>
<dbReference type="PANTHER" id="PTHR23239">
    <property type="entry name" value="INTERMEDIATE FILAMENT"/>
    <property type="match status" value="1"/>
</dbReference>
<evidence type="ECO:0000259" key="5">
    <source>
        <dbReference type="PROSITE" id="PS51842"/>
    </source>
</evidence>
<organism evidence="6 7">
    <name type="scientific">Eptatretus burgeri</name>
    <name type="common">Inshore hagfish</name>
    <dbReference type="NCBI Taxonomy" id="7764"/>
    <lineage>
        <taxon>Eukaryota</taxon>
        <taxon>Metazoa</taxon>
        <taxon>Chordata</taxon>
        <taxon>Craniata</taxon>
        <taxon>Vertebrata</taxon>
        <taxon>Cyclostomata</taxon>
        <taxon>Myxini</taxon>
        <taxon>Myxiniformes</taxon>
        <taxon>Myxinidae</taxon>
        <taxon>Eptatretinae</taxon>
        <taxon>Eptatretus</taxon>
    </lineage>
</organism>
<dbReference type="Gene3D" id="1.20.5.1160">
    <property type="entry name" value="Vasodilator-stimulated phosphoprotein"/>
    <property type="match status" value="1"/>
</dbReference>
<sequence>NVMYLNFMNSFRSYSSQSLVSSRPTFRAAHSGGSMSGSFGRLNSEKEAMQDLNDRLSNYMDKVRRLEVTNGELEMKIDEMLKRHGPEISNNNVYFSTIEELKSKILAQVMENASLTLEIDNARLAADDFHTKWQTEVTLHSSVEGDIGSLGMLLDEYTLSRAGLETDVEFLQDELAYMRKNHEDEVTALRAQITSSGMSVEVDATPGIDLARALKDMRNQYEAVVAQNNADAEATFQKQVTEKVKIVVEQRSQSSDAAKADVLESRRSMQTLQVELDTLRGQVNSLEFNLTETEGRKAQELGSYEIVIQRLQQKLQSMKNDLNGKLGEYSELLNQKMLLEAEIATYRLLLDGNSSRYWFNESLSCTNQHLHPLNQEGVDGGPCVPCRNLRGRTKHGKSRRCKTRKRRW</sequence>
<dbReference type="AlphaFoldDB" id="A0A8C4Q242"/>
<dbReference type="GO" id="GO:0005198">
    <property type="term" value="F:structural molecule activity"/>
    <property type="evidence" value="ECO:0007669"/>
    <property type="project" value="InterPro"/>
</dbReference>
<reference evidence="6" key="2">
    <citation type="submission" date="2025-09" db="UniProtKB">
        <authorList>
            <consortium name="Ensembl"/>
        </authorList>
    </citation>
    <scope>IDENTIFICATION</scope>
</reference>
<dbReference type="Gene3D" id="1.20.5.170">
    <property type="match status" value="1"/>
</dbReference>
<dbReference type="PANTHER" id="PTHR23239:SF344">
    <property type="entry name" value="KERATIN, TYPE I CYTOSKELETAL 15-LIKE"/>
    <property type="match status" value="1"/>
</dbReference>
<dbReference type="Ensembl" id="ENSEBUT00000009256.1">
    <property type="protein sequence ID" value="ENSEBUP00000008744.1"/>
    <property type="gene ID" value="ENSEBUG00000005647.1"/>
</dbReference>
<comment type="similarity">
    <text evidence="3">Belongs to the intermediate filament family.</text>
</comment>
<dbReference type="PROSITE" id="PS00226">
    <property type="entry name" value="IF_ROD_1"/>
    <property type="match status" value="1"/>
</dbReference>
<dbReference type="InterPro" id="IPR018039">
    <property type="entry name" value="IF_conserved"/>
</dbReference>
<reference evidence="6" key="1">
    <citation type="submission" date="2025-08" db="UniProtKB">
        <authorList>
            <consortium name="Ensembl"/>
        </authorList>
    </citation>
    <scope>IDENTIFICATION</scope>
</reference>
<dbReference type="Pfam" id="PF00038">
    <property type="entry name" value="Filament"/>
    <property type="match status" value="1"/>
</dbReference>
<dbReference type="GO" id="GO:0005882">
    <property type="term" value="C:intermediate filament"/>
    <property type="evidence" value="ECO:0007669"/>
    <property type="project" value="UniProtKB-KW"/>
</dbReference>
<keyword evidence="1 3" id="KW-0403">Intermediate filament</keyword>
<keyword evidence="7" id="KW-1185">Reference proteome</keyword>
<dbReference type="PROSITE" id="PS51842">
    <property type="entry name" value="IF_ROD_2"/>
    <property type="match status" value="1"/>
</dbReference>
<dbReference type="InterPro" id="IPR002957">
    <property type="entry name" value="Keratin_I"/>
</dbReference>
<keyword evidence="2 4" id="KW-0175">Coiled coil</keyword>
<evidence type="ECO:0000256" key="2">
    <source>
        <dbReference type="ARBA" id="ARBA00023054"/>
    </source>
</evidence>
<proteinExistence type="inferred from homology"/>
<feature type="coiled-coil region" evidence="4">
    <location>
        <begin position="154"/>
        <end position="181"/>
    </location>
</feature>
<dbReference type="PRINTS" id="PR01248">
    <property type="entry name" value="TYPE1KERATIN"/>
</dbReference>
<feature type="domain" description="IF rod" evidence="5">
    <location>
        <begin position="45"/>
        <end position="357"/>
    </location>
</feature>
<dbReference type="InterPro" id="IPR039008">
    <property type="entry name" value="IF_rod_dom"/>
</dbReference>
<accession>A0A8C4Q242</accession>
<evidence type="ECO:0000256" key="1">
    <source>
        <dbReference type="ARBA" id="ARBA00022754"/>
    </source>
</evidence>
<evidence type="ECO:0000313" key="7">
    <source>
        <dbReference type="Proteomes" id="UP000694388"/>
    </source>
</evidence>
<feature type="coiled-coil region" evidence="4">
    <location>
        <begin position="42"/>
        <end position="83"/>
    </location>
</feature>